<keyword evidence="3" id="KW-1185">Reference proteome</keyword>
<name>A0A5N6Z990_9EURO</name>
<accession>A0A5N6Z990</accession>
<proteinExistence type="predicted"/>
<dbReference type="AlphaFoldDB" id="A0A5N6Z990"/>
<organism evidence="2 3">
    <name type="scientific">Aspergillus coremiiformis</name>
    <dbReference type="NCBI Taxonomy" id="138285"/>
    <lineage>
        <taxon>Eukaryota</taxon>
        <taxon>Fungi</taxon>
        <taxon>Dikarya</taxon>
        <taxon>Ascomycota</taxon>
        <taxon>Pezizomycotina</taxon>
        <taxon>Eurotiomycetes</taxon>
        <taxon>Eurotiomycetidae</taxon>
        <taxon>Eurotiales</taxon>
        <taxon>Aspergillaceae</taxon>
        <taxon>Aspergillus</taxon>
        <taxon>Aspergillus subgen. Circumdati</taxon>
    </lineage>
</organism>
<evidence type="ECO:0000313" key="3">
    <source>
        <dbReference type="Proteomes" id="UP000327118"/>
    </source>
</evidence>
<dbReference type="EMBL" id="ML739077">
    <property type="protein sequence ID" value="KAE8354227.1"/>
    <property type="molecule type" value="Genomic_DNA"/>
</dbReference>
<dbReference type="PROSITE" id="PS51257">
    <property type="entry name" value="PROKAR_LIPOPROTEIN"/>
    <property type="match status" value="1"/>
</dbReference>
<feature type="chain" id="PRO_5024906333" description="Secreted protein" evidence="1">
    <location>
        <begin position="21"/>
        <end position="61"/>
    </location>
</feature>
<feature type="signal peptide" evidence="1">
    <location>
        <begin position="1"/>
        <end position="20"/>
    </location>
</feature>
<evidence type="ECO:0000313" key="2">
    <source>
        <dbReference type="EMBL" id="KAE8354227.1"/>
    </source>
</evidence>
<reference evidence="3" key="1">
    <citation type="submission" date="2019-04" db="EMBL/GenBank/DDBJ databases">
        <title>Friends and foes A comparative genomics studyof 23 Aspergillus species from section Flavi.</title>
        <authorList>
            <consortium name="DOE Joint Genome Institute"/>
            <person name="Kjaerbolling I."/>
            <person name="Vesth T."/>
            <person name="Frisvad J.C."/>
            <person name="Nybo J.L."/>
            <person name="Theobald S."/>
            <person name="Kildgaard S."/>
            <person name="Isbrandt T."/>
            <person name="Kuo A."/>
            <person name="Sato A."/>
            <person name="Lyhne E.K."/>
            <person name="Kogle M.E."/>
            <person name="Wiebenga A."/>
            <person name="Kun R.S."/>
            <person name="Lubbers R.J."/>
            <person name="Makela M.R."/>
            <person name="Barry K."/>
            <person name="Chovatia M."/>
            <person name="Clum A."/>
            <person name="Daum C."/>
            <person name="Haridas S."/>
            <person name="He G."/>
            <person name="LaButti K."/>
            <person name="Lipzen A."/>
            <person name="Mondo S."/>
            <person name="Riley R."/>
            <person name="Salamov A."/>
            <person name="Simmons B.A."/>
            <person name="Magnuson J.K."/>
            <person name="Henrissat B."/>
            <person name="Mortensen U.H."/>
            <person name="Larsen T.O."/>
            <person name="Devries R.P."/>
            <person name="Grigoriev I.V."/>
            <person name="Machida M."/>
            <person name="Baker S.E."/>
            <person name="Andersen M.R."/>
        </authorList>
    </citation>
    <scope>NUCLEOTIDE SEQUENCE [LARGE SCALE GENOMIC DNA]</scope>
    <source>
        <strain evidence="3">CBS 553.77</strain>
    </source>
</reference>
<protein>
    <recommendedName>
        <fullName evidence="4">Secreted protein</fullName>
    </recommendedName>
</protein>
<gene>
    <name evidence="2" type="ORF">BDV28DRAFT_131474</name>
</gene>
<dbReference type="Proteomes" id="UP000327118">
    <property type="component" value="Unassembled WGS sequence"/>
</dbReference>
<evidence type="ECO:0000256" key="1">
    <source>
        <dbReference type="SAM" id="SignalP"/>
    </source>
</evidence>
<sequence>MPFRRPEAAMLSSLISLSLACDCSRHGQSSIRPREWLAIPPSPLFQLFHRYLPIFFLVDGA</sequence>
<keyword evidence="1" id="KW-0732">Signal</keyword>
<evidence type="ECO:0008006" key="4">
    <source>
        <dbReference type="Google" id="ProtNLM"/>
    </source>
</evidence>